<sequence length="299" mass="34272">MESLTYERLDEDCAISYETPEFLTSATFDSRRDGPAAEPSLTPEQTDQPSGDRAPPLLRLSDWNSTKQYDKNNPECIHYDFRWKVSQREKIRARQVCSDTDLNLVLAPSDFWTIDFKPQLATLLKDENKFPGDAYTCEETIIDISIKRSRSMKEGEKEEEVDIDIEIPSKILGDILNDSCKRKAEDSVNCYGFKAYASSNGWLHNMGEMSFIENYGEVEGDRMDRLEEYCNWSLQQVKSDKWREALQAANQFAMDQFLELNSILKHPKVAADLMVKGGVKLGIALQFVSNISKFQQETK</sequence>
<reference evidence="2 3" key="1">
    <citation type="submission" date="2015-06" db="EMBL/GenBank/DDBJ databases">
        <title>Survival trade-offs in plant roots during colonization by closely related pathogenic and mutualistic fungi.</title>
        <authorList>
            <person name="Hacquard S."/>
            <person name="Kracher B."/>
            <person name="Hiruma K."/>
            <person name="Weinman A."/>
            <person name="Muench P."/>
            <person name="Garrido Oter R."/>
            <person name="Ver Loren van Themaat E."/>
            <person name="Dallerey J.-F."/>
            <person name="Damm U."/>
            <person name="Henrissat B."/>
            <person name="Lespinet O."/>
            <person name="Thon M."/>
            <person name="Kemen E."/>
            <person name="McHardy A.C."/>
            <person name="Schulze-Lefert P."/>
            <person name="O'Connell R.J."/>
        </authorList>
    </citation>
    <scope>NUCLEOTIDE SEQUENCE [LARGE SCALE GENOMIC DNA]</scope>
    <source>
        <strain evidence="2 3">MAFF 238704</strain>
    </source>
</reference>
<organism evidence="2 3">
    <name type="scientific">Colletotrichum incanum</name>
    <name type="common">Soybean anthracnose fungus</name>
    <dbReference type="NCBI Taxonomy" id="1573173"/>
    <lineage>
        <taxon>Eukaryota</taxon>
        <taxon>Fungi</taxon>
        <taxon>Dikarya</taxon>
        <taxon>Ascomycota</taxon>
        <taxon>Pezizomycotina</taxon>
        <taxon>Sordariomycetes</taxon>
        <taxon>Hypocreomycetidae</taxon>
        <taxon>Glomerellales</taxon>
        <taxon>Glomerellaceae</taxon>
        <taxon>Colletotrichum</taxon>
        <taxon>Colletotrichum spaethianum species complex</taxon>
    </lineage>
</organism>
<evidence type="ECO:0000313" key="2">
    <source>
        <dbReference type="EMBL" id="KZL85288.1"/>
    </source>
</evidence>
<name>A0A161WKW5_COLIC</name>
<dbReference type="AlphaFoldDB" id="A0A161WKW5"/>
<accession>A0A161WKW5</accession>
<dbReference type="EMBL" id="LFIW01000689">
    <property type="protein sequence ID" value="KZL85288.1"/>
    <property type="molecule type" value="Genomic_DNA"/>
</dbReference>
<gene>
    <name evidence="2" type="ORF">CI238_12106</name>
</gene>
<keyword evidence="3" id="KW-1185">Reference proteome</keyword>
<comment type="caution">
    <text evidence="2">The sequence shown here is derived from an EMBL/GenBank/DDBJ whole genome shotgun (WGS) entry which is preliminary data.</text>
</comment>
<evidence type="ECO:0000256" key="1">
    <source>
        <dbReference type="SAM" id="MobiDB-lite"/>
    </source>
</evidence>
<evidence type="ECO:0000313" key="3">
    <source>
        <dbReference type="Proteomes" id="UP000076584"/>
    </source>
</evidence>
<dbReference type="Proteomes" id="UP000076584">
    <property type="component" value="Unassembled WGS sequence"/>
</dbReference>
<proteinExistence type="predicted"/>
<feature type="region of interest" description="Disordered" evidence="1">
    <location>
        <begin position="25"/>
        <end position="56"/>
    </location>
</feature>
<protein>
    <submittedName>
        <fullName evidence="2">Uncharacterized protein</fullName>
    </submittedName>
</protein>